<evidence type="ECO:0000313" key="2">
    <source>
        <dbReference type="EMBL" id="KAK5835484.1"/>
    </source>
</evidence>
<gene>
    <name evidence="2" type="ORF">PVK06_011173</name>
</gene>
<proteinExistence type="predicted"/>
<organism evidence="2 3">
    <name type="scientific">Gossypium arboreum</name>
    <name type="common">Tree cotton</name>
    <name type="synonym">Gossypium nanking</name>
    <dbReference type="NCBI Taxonomy" id="29729"/>
    <lineage>
        <taxon>Eukaryota</taxon>
        <taxon>Viridiplantae</taxon>
        <taxon>Streptophyta</taxon>
        <taxon>Embryophyta</taxon>
        <taxon>Tracheophyta</taxon>
        <taxon>Spermatophyta</taxon>
        <taxon>Magnoliopsida</taxon>
        <taxon>eudicotyledons</taxon>
        <taxon>Gunneridae</taxon>
        <taxon>Pentapetalae</taxon>
        <taxon>rosids</taxon>
        <taxon>malvids</taxon>
        <taxon>Malvales</taxon>
        <taxon>Malvaceae</taxon>
        <taxon>Malvoideae</taxon>
        <taxon>Gossypium</taxon>
    </lineage>
</organism>
<sequence>MLYRELCRTTKPDAVDMGGCLILLQSWAFYRMLFLALVSHQPYIYPLVNRWSIYPGIGRSYTVPIYRLMIEQHAGEGFIWMPYRRPEITVIIPSSTYVDSHLWCTNAPIISFNVVEWYYDSLVASSTSRIRQCRWGRRFTVRTREGDMDSIGGLRTGDMLRGGRIGWLEDLRWICLPICDHR</sequence>
<dbReference type="PANTHER" id="PTHR46033">
    <property type="entry name" value="PROTEIN MAIN-LIKE 2"/>
    <property type="match status" value="1"/>
</dbReference>
<dbReference type="Proteomes" id="UP001358586">
    <property type="component" value="Chromosome 4"/>
</dbReference>
<dbReference type="PANTHER" id="PTHR46033:SF8">
    <property type="entry name" value="PROTEIN MAINTENANCE OF MERISTEMS-LIKE"/>
    <property type="match status" value="1"/>
</dbReference>
<accession>A0ABR0Q8H3</accession>
<dbReference type="InterPro" id="IPR019557">
    <property type="entry name" value="AminoTfrase-like_pln_mobile"/>
</dbReference>
<keyword evidence="3" id="KW-1185">Reference proteome</keyword>
<protein>
    <recommendedName>
        <fullName evidence="1">Aminotransferase-like plant mobile domain-containing protein</fullName>
    </recommendedName>
</protein>
<comment type="caution">
    <text evidence="2">The sequence shown here is derived from an EMBL/GenBank/DDBJ whole genome shotgun (WGS) entry which is preliminary data.</text>
</comment>
<evidence type="ECO:0000313" key="3">
    <source>
        <dbReference type="Proteomes" id="UP001358586"/>
    </source>
</evidence>
<dbReference type="Pfam" id="PF10536">
    <property type="entry name" value="PMD"/>
    <property type="match status" value="1"/>
</dbReference>
<dbReference type="EMBL" id="JARKNE010000004">
    <property type="protein sequence ID" value="KAK5835484.1"/>
    <property type="molecule type" value="Genomic_DNA"/>
</dbReference>
<evidence type="ECO:0000259" key="1">
    <source>
        <dbReference type="Pfam" id="PF10536"/>
    </source>
</evidence>
<dbReference type="InterPro" id="IPR044824">
    <property type="entry name" value="MAIN-like"/>
</dbReference>
<feature type="domain" description="Aminotransferase-like plant mobile" evidence="1">
    <location>
        <begin position="1"/>
        <end position="123"/>
    </location>
</feature>
<reference evidence="2 3" key="1">
    <citation type="submission" date="2023-03" db="EMBL/GenBank/DDBJ databases">
        <title>WGS of Gossypium arboreum.</title>
        <authorList>
            <person name="Yu D."/>
        </authorList>
    </citation>
    <scope>NUCLEOTIDE SEQUENCE [LARGE SCALE GENOMIC DNA]</scope>
    <source>
        <tissue evidence="2">Leaf</tissue>
    </source>
</reference>
<name>A0ABR0Q8H3_GOSAR</name>